<evidence type="ECO:0000259" key="7">
    <source>
        <dbReference type="PROSITE" id="PS51195"/>
    </source>
</evidence>
<evidence type="ECO:0000256" key="3">
    <source>
        <dbReference type="ARBA" id="ARBA00022806"/>
    </source>
</evidence>
<comment type="caution">
    <text evidence="8">The sequence shown here is derived from an EMBL/GenBank/DDBJ whole genome shotgun (WGS) entry which is preliminary data.</text>
</comment>
<dbReference type="InterPro" id="IPR044742">
    <property type="entry name" value="DEAD/DEAH_RhlB"/>
</dbReference>
<dbReference type="Proteomes" id="UP000230732">
    <property type="component" value="Unassembled WGS sequence"/>
</dbReference>
<evidence type="ECO:0000256" key="5">
    <source>
        <dbReference type="PROSITE-ProRule" id="PRU00552"/>
    </source>
</evidence>
<dbReference type="Pfam" id="PF00270">
    <property type="entry name" value="DEAD"/>
    <property type="match status" value="1"/>
</dbReference>
<dbReference type="GO" id="GO:0003676">
    <property type="term" value="F:nucleic acid binding"/>
    <property type="evidence" value="ECO:0007669"/>
    <property type="project" value="InterPro"/>
</dbReference>
<dbReference type="GO" id="GO:0005524">
    <property type="term" value="F:ATP binding"/>
    <property type="evidence" value="ECO:0007669"/>
    <property type="project" value="UniProtKB-KW"/>
</dbReference>
<feature type="domain" description="Helicase ATP-binding" evidence="6">
    <location>
        <begin position="39"/>
        <end position="207"/>
    </location>
</feature>
<accession>A0A2M7Q764</accession>
<feature type="domain" description="DEAD-box RNA helicase Q" evidence="7">
    <location>
        <begin position="8"/>
        <end position="36"/>
    </location>
</feature>
<evidence type="ECO:0000313" key="9">
    <source>
        <dbReference type="Proteomes" id="UP000230732"/>
    </source>
</evidence>
<dbReference type="PROSITE" id="PS51192">
    <property type="entry name" value="HELICASE_ATP_BIND_1"/>
    <property type="match status" value="1"/>
</dbReference>
<keyword evidence="2" id="KW-0378">Hydrolase</keyword>
<dbReference type="InterPro" id="IPR027417">
    <property type="entry name" value="P-loop_NTPase"/>
</dbReference>
<dbReference type="GO" id="GO:0016787">
    <property type="term" value="F:hydrolase activity"/>
    <property type="evidence" value="ECO:0007669"/>
    <property type="project" value="UniProtKB-KW"/>
</dbReference>
<keyword evidence="3 8" id="KW-0347">Helicase</keyword>
<evidence type="ECO:0000259" key="6">
    <source>
        <dbReference type="PROSITE" id="PS51192"/>
    </source>
</evidence>
<dbReference type="AlphaFoldDB" id="A0A2M7Q764"/>
<gene>
    <name evidence="8" type="ORF">COY98_00010</name>
</gene>
<dbReference type="InterPro" id="IPR011545">
    <property type="entry name" value="DEAD/DEAH_box_helicase_dom"/>
</dbReference>
<dbReference type="GO" id="GO:0005829">
    <property type="term" value="C:cytosol"/>
    <property type="evidence" value="ECO:0007669"/>
    <property type="project" value="TreeGrafter"/>
</dbReference>
<evidence type="ECO:0000313" key="8">
    <source>
        <dbReference type="EMBL" id="PIY58814.1"/>
    </source>
</evidence>
<evidence type="ECO:0000256" key="1">
    <source>
        <dbReference type="ARBA" id="ARBA00022741"/>
    </source>
</evidence>
<dbReference type="GO" id="GO:0003724">
    <property type="term" value="F:RNA helicase activity"/>
    <property type="evidence" value="ECO:0007669"/>
    <property type="project" value="InterPro"/>
</dbReference>
<dbReference type="EMBL" id="PFKX01000002">
    <property type="protein sequence ID" value="PIY58814.1"/>
    <property type="molecule type" value="Genomic_DNA"/>
</dbReference>
<dbReference type="SUPFAM" id="SSF52540">
    <property type="entry name" value="P-loop containing nucleoside triphosphate hydrolases"/>
    <property type="match status" value="1"/>
</dbReference>
<dbReference type="InterPro" id="IPR014014">
    <property type="entry name" value="RNA_helicase_DEAD_Q_motif"/>
</dbReference>
<evidence type="ECO:0000256" key="4">
    <source>
        <dbReference type="ARBA" id="ARBA00022840"/>
    </source>
</evidence>
<dbReference type="PANTHER" id="PTHR47959:SF1">
    <property type="entry name" value="ATP-DEPENDENT RNA HELICASE DBPA"/>
    <property type="match status" value="1"/>
</dbReference>
<evidence type="ECO:0000256" key="2">
    <source>
        <dbReference type="ARBA" id="ARBA00022801"/>
    </source>
</evidence>
<protein>
    <submittedName>
        <fullName evidence="8">DEAD/DEAH box helicase</fullName>
    </submittedName>
</protein>
<feature type="short sequence motif" description="Q motif" evidence="5">
    <location>
        <begin position="8"/>
        <end position="36"/>
    </location>
</feature>
<keyword evidence="1" id="KW-0547">Nucleotide-binding</keyword>
<dbReference type="PANTHER" id="PTHR47959">
    <property type="entry name" value="ATP-DEPENDENT RNA HELICASE RHLE-RELATED"/>
    <property type="match status" value="1"/>
</dbReference>
<sequence>MKTEETQLKFSDLGISASILAVLKKMGLEEPTPIQRKTIPVAITGQDLIGVAQTGTGKTFAFGIPMLQRIGSTKGHGLVIAPTRELALQVEESLKKLGQSLGLRTASLIGGESLDRQLFQLRKKPHIVVATPGRLIDHLKRHTYKLEQVNILVLDEADMMLDMGFAPQIQEIMKQMPLKRQTMLFSATMPVAIVKIAAAYMKLPISIEVAPPGTTVDQIDQEIFIIR</sequence>
<feature type="non-terminal residue" evidence="8">
    <location>
        <position position="227"/>
    </location>
</feature>
<reference evidence="9" key="1">
    <citation type="submission" date="2017-09" db="EMBL/GenBank/DDBJ databases">
        <title>Depth-based differentiation of microbial function through sediment-hosted aquifers and enrichment of novel symbionts in the deep terrestrial subsurface.</title>
        <authorList>
            <person name="Probst A.J."/>
            <person name="Ladd B."/>
            <person name="Jarett J.K."/>
            <person name="Geller-Mcgrath D.E."/>
            <person name="Sieber C.M.K."/>
            <person name="Emerson J.B."/>
            <person name="Anantharaman K."/>
            <person name="Thomas B.C."/>
            <person name="Malmstrom R."/>
            <person name="Stieglmeier M."/>
            <person name="Klingl A."/>
            <person name="Woyke T."/>
            <person name="Ryan C.M."/>
            <person name="Banfield J.F."/>
        </authorList>
    </citation>
    <scope>NUCLEOTIDE SEQUENCE [LARGE SCALE GENOMIC DNA]</scope>
</reference>
<name>A0A2M7Q764_9BACT</name>
<keyword evidence="4" id="KW-0067">ATP-binding</keyword>
<dbReference type="CDD" id="cd00268">
    <property type="entry name" value="DEADc"/>
    <property type="match status" value="1"/>
</dbReference>
<dbReference type="Gene3D" id="3.40.50.300">
    <property type="entry name" value="P-loop containing nucleotide triphosphate hydrolases"/>
    <property type="match status" value="1"/>
</dbReference>
<dbReference type="InterPro" id="IPR014001">
    <property type="entry name" value="Helicase_ATP-bd"/>
</dbReference>
<dbReference type="InterPro" id="IPR050079">
    <property type="entry name" value="DEAD_box_RNA_helicase"/>
</dbReference>
<proteinExistence type="predicted"/>
<organism evidence="8 9">
    <name type="scientific">Candidatus Yonathbacteria bacterium CG_4_10_14_0_8_um_filter_43_17</name>
    <dbReference type="NCBI Taxonomy" id="1975099"/>
    <lineage>
        <taxon>Bacteria</taxon>
        <taxon>Candidatus Yonathiibacteriota</taxon>
    </lineage>
</organism>
<dbReference type="PROSITE" id="PS51195">
    <property type="entry name" value="Q_MOTIF"/>
    <property type="match status" value="1"/>
</dbReference>
<dbReference type="SMART" id="SM00487">
    <property type="entry name" value="DEXDc"/>
    <property type="match status" value="1"/>
</dbReference>